<evidence type="ECO:0000313" key="3">
    <source>
        <dbReference type="Proteomes" id="UP000324222"/>
    </source>
</evidence>
<dbReference type="EMBL" id="VSRR010122101">
    <property type="protein sequence ID" value="MPD00252.1"/>
    <property type="molecule type" value="Genomic_DNA"/>
</dbReference>
<protein>
    <submittedName>
        <fullName evidence="2">Uncharacterized protein</fullName>
    </submittedName>
</protein>
<feature type="compositionally biased region" description="Basic and acidic residues" evidence="1">
    <location>
        <begin position="44"/>
        <end position="77"/>
    </location>
</feature>
<feature type="region of interest" description="Disordered" evidence="1">
    <location>
        <begin position="44"/>
        <end position="122"/>
    </location>
</feature>
<gene>
    <name evidence="2" type="ORF">E2C01_095712</name>
</gene>
<accession>A0A5B7JQJ2</accession>
<feature type="compositionally biased region" description="Basic and acidic residues" evidence="1">
    <location>
        <begin position="110"/>
        <end position="122"/>
    </location>
</feature>
<reference evidence="2 3" key="1">
    <citation type="submission" date="2019-05" db="EMBL/GenBank/DDBJ databases">
        <title>Another draft genome of Portunus trituberculatus and its Hox gene families provides insights of decapod evolution.</title>
        <authorList>
            <person name="Jeong J.-H."/>
            <person name="Song I."/>
            <person name="Kim S."/>
            <person name="Choi T."/>
            <person name="Kim D."/>
            <person name="Ryu S."/>
            <person name="Kim W."/>
        </authorList>
    </citation>
    <scope>NUCLEOTIDE SEQUENCE [LARGE SCALE GENOMIC DNA]</scope>
    <source>
        <tissue evidence="2">Muscle</tissue>
    </source>
</reference>
<sequence length="122" mass="14547">MLGRRERYEEGERGRKGHEVSKKGANKEIFEMWELRWRKGAREGGKSYRELKEGGRNVERDNKERKSVSLKTERGVEEDLEEKQEERDDRKVRKRRERREGVSSGVREGGTWEEHEGRKECG</sequence>
<name>A0A5B7JQJ2_PORTR</name>
<organism evidence="2 3">
    <name type="scientific">Portunus trituberculatus</name>
    <name type="common">Swimming crab</name>
    <name type="synonym">Neptunus trituberculatus</name>
    <dbReference type="NCBI Taxonomy" id="210409"/>
    <lineage>
        <taxon>Eukaryota</taxon>
        <taxon>Metazoa</taxon>
        <taxon>Ecdysozoa</taxon>
        <taxon>Arthropoda</taxon>
        <taxon>Crustacea</taxon>
        <taxon>Multicrustacea</taxon>
        <taxon>Malacostraca</taxon>
        <taxon>Eumalacostraca</taxon>
        <taxon>Eucarida</taxon>
        <taxon>Decapoda</taxon>
        <taxon>Pleocyemata</taxon>
        <taxon>Brachyura</taxon>
        <taxon>Eubrachyura</taxon>
        <taxon>Portunoidea</taxon>
        <taxon>Portunidae</taxon>
        <taxon>Portuninae</taxon>
        <taxon>Portunus</taxon>
    </lineage>
</organism>
<dbReference type="Proteomes" id="UP000324222">
    <property type="component" value="Unassembled WGS sequence"/>
</dbReference>
<feature type="region of interest" description="Disordered" evidence="1">
    <location>
        <begin position="1"/>
        <end position="25"/>
    </location>
</feature>
<keyword evidence="3" id="KW-1185">Reference proteome</keyword>
<comment type="caution">
    <text evidence="2">The sequence shown here is derived from an EMBL/GenBank/DDBJ whole genome shotgun (WGS) entry which is preliminary data.</text>
</comment>
<dbReference type="AlphaFoldDB" id="A0A5B7JQJ2"/>
<proteinExistence type="predicted"/>
<evidence type="ECO:0000256" key="1">
    <source>
        <dbReference type="SAM" id="MobiDB-lite"/>
    </source>
</evidence>
<evidence type="ECO:0000313" key="2">
    <source>
        <dbReference type="EMBL" id="MPD00252.1"/>
    </source>
</evidence>